<reference evidence="1 2" key="1">
    <citation type="submission" date="2020-08" db="EMBL/GenBank/DDBJ databases">
        <title>Sequencing the genomes of 1000 actinobacteria strains.</title>
        <authorList>
            <person name="Klenk H.-P."/>
        </authorList>
    </citation>
    <scope>NUCLEOTIDE SEQUENCE [LARGE SCALE GENOMIC DNA]</scope>
    <source>
        <strain evidence="1 2">DSM 45084</strain>
    </source>
</reference>
<protein>
    <submittedName>
        <fullName evidence="1">Uncharacterized protein</fullName>
    </submittedName>
</protein>
<accession>A0A7W7T8Q3</accession>
<dbReference type="Proteomes" id="UP000542674">
    <property type="component" value="Unassembled WGS sequence"/>
</dbReference>
<organism evidence="1 2">
    <name type="scientific">Saccharothrix violaceirubra</name>
    <dbReference type="NCBI Taxonomy" id="413306"/>
    <lineage>
        <taxon>Bacteria</taxon>
        <taxon>Bacillati</taxon>
        <taxon>Actinomycetota</taxon>
        <taxon>Actinomycetes</taxon>
        <taxon>Pseudonocardiales</taxon>
        <taxon>Pseudonocardiaceae</taxon>
        <taxon>Saccharothrix</taxon>
    </lineage>
</organism>
<dbReference type="EMBL" id="JACHJS010000001">
    <property type="protein sequence ID" value="MBB4968634.1"/>
    <property type="molecule type" value="Genomic_DNA"/>
</dbReference>
<evidence type="ECO:0000313" key="2">
    <source>
        <dbReference type="Proteomes" id="UP000542674"/>
    </source>
</evidence>
<sequence>MTTTFKVKFWEIKKRAGRKRPWAVRWLTDKKEHSEWYANKPLATGGCPS</sequence>
<gene>
    <name evidence="1" type="ORF">F4559_005993</name>
</gene>
<dbReference type="AlphaFoldDB" id="A0A7W7T8Q3"/>
<name>A0A7W7T8Q3_9PSEU</name>
<keyword evidence="2" id="KW-1185">Reference proteome</keyword>
<evidence type="ECO:0000313" key="1">
    <source>
        <dbReference type="EMBL" id="MBB4968634.1"/>
    </source>
</evidence>
<comment type="caution">
    <text evidence="1">The sequence shown here is derived from an EMBL/GenBank/DDBJ whole genome shotgun (WGS) entry which is preliminary data.</text>
</comment>
<proteinExistence type="predicted"/>